<feature type="transmembrane region" description="Helical" evidence="10">
    <location>
        <begin position="85"/>
        <end position="104"/>
    </location>
</feature>
<evidence type="ECO:0000313" key="11">
    <source>
        <dbReference type="EMBL" id="MDV2077423.1"/>
    </source>
</evidence>
<sequence length="112" mass="12052">MHWVFLLLAILGEVAGTTSMKLLVSAGHPWAGTLVVTAMIGLSYVLLSQATLRIPIAMANAFWEGLGMILIATVSWLWLDEQIQPIQAAAIALAVVGIVILNIGHHRQESQV</sequence>
<dbReference type="PANTHER" id="PTHR30561:SF2">
    <property type="entry name" value="SPERMIDINE EXPORT PROTEIN MDTJ"/>
    <property type="match status" value="1"/>
</dbReference>
<keyword evidence="6 9" id="KW-0812">Transmembrane</keyword>
<evidence type="ECO:0000256" key="10">
    <source>
        <dbReference type="SAM" id="Phobius"/>
    </source>
</evidence>
<evidence type="ECO:0000256" key="1">
    <source>
        <dbReference type="ARBA" id="ARBA00004429"/>
    </source>
</evidence>
<dbReference type="EMBL" id="JAWIIJ010000001">
    <property type="protein sequence ID" value="MDV2077423.1"/>
    <property type="molecule type" value="Genomic_DNA"/>
</dbReference>
<dbReference type="SUPFAM" id="SSF103481">
    <property type="entry name" value="Multidrug resistance efflux transporter EmrE"/>
    <property type="match status" value="1"/>
</dbReference>
<keyword evidence="8 10" id="KW-0472">Membrane</keyword>
<dbReference type="Gene3D" id="1.10.3730.20">
    <property type="match status" value="1"/>
</dbReference>
<keyword evidence="4" id="KW-1003">Cell membrane</keyword>
<dbReference type="InterPro" id="IPR045324">
    <property type="entry name" value="Small_multidrug_res"/>
</dbReference>
<evidence type="ECO:0000256" key="7">
    <source>
        <dbReference type="ARBA" id="ARBA00022989"/>
    </source>
</evidence>
<accession>A0ABU3VT30</accession>
<keyword evidence="7 10" id="KW-1133">Transmembrane helix</keyword>
<comment type="subunit">
    <text evidence="2">Forms a complex with MdtI.</text>
</comment>
<evidence type="ECO:0000256" key="9">
    <source>
        <dbReference type="RuleBase" id="RU003942"/>
    </source>
</evidence>
<name>A0ABU3VT30_9GAMM</name>
<feature type="transmembrane region" description="Helical" evidence="10">
    <location>
        <begin position="59"/>
        <end position="79"/>
    </location>
</feature>
<dbReference type="RefSeq" id="WP_316972388.1">
    <property type="nucleotide sequence ID" value="NZ_JAWIIJ010000001.1"/>
</dbReference>
<evidence type="ECO:0000256" key="6">
    <source>
        <dbReference type="ARBA" id="ARBA00022692"/>
    </source>
</evidence>
<dbReference type="InterPro" id="IPR000390">
    <property type="entry name" value="Small_drug/metabolite_transptr"/>
</dbReference>
<comment type="similarity">
    <text evidence="9">Belongs to the drug/metabolite transporter (DMT) superfamily. Small multidrug resistance (SMR) (TC 2.A.7.1) family.</text>
</comment>
<proteinExistence type="inferred from homology"/>
<reference evidence="11 12" key="1">
    <citation type="submission" date="2023-10" db="EMBL/GenBank/DDBJ databases">
        <title>Characteristics and mechanism of a salt-tolerant marine origin heterotrophic nitrifying- aerobic denitrifying bacteria Marinobacter xestospongiae HN1.</title>
        <authorList>
            <person name="Qi R."/>
        </authorList>
    </citation>
    <scope>NUCLEOTIDE SEQUENCE [LARGE SCALE GENOMIC DNA]</scope>
    <source>
        <strain evidence="11 12">HN1</strain>
    </source>
</reference>
<evidence type="ECO:0000256" key="3">
    <source>
        <dbReference type="ARBA" id="ARBA00021112"/>
    </source>
</evidence>
<evidence type="ECO:0000256" key="4">
    <source>
        <dbReference type="ARBA" id="ARBA00022475"/>
    </source>
</evidence>
<keyword evidence="12" id="KW-1185">Reference proteome</keyword>
<evidence type="ECO:0000313" key="12">
    <source>
        <dbReference type="Proteomes" id="UP001269819"/>
    </source>
</evidence>
<keyword evidence="5" id="KW-0997">Cell inner membrane</keyword>
<dbReference type="Pfam" id="PF00893">
    <property type="entry name" value="Multi_Drug_Res"/>
    <property type="match status" value="1"/>
</dbReference>
<evidence type="ECO:0000256" key="5">
    <source>
        <dbReference type="ARBA" id="ARBA00022519"/>
    </source>
</evidence>
<dbReference type="PANTHER" id="PTHR30561">
    <property type="entry name" value="SMR FAMILY PROTON-DEPENDENT DRUG EFFLUX TRANSPORTER SUGE"/>
    <property type="match status" value="1"/>
</dbReference>
<gene>
    <name evidence="11" type="ORF">RYS15_01955</name>
</gene>
<dbReference type="InterPro" id="IPR037185">
    <property type="entry name" value="EmrE-like"/>
</dbReference>
<protein>
    <recommendedName>
        <fullName evidence="3">Spermidine export protein MdtJ</fullName>
    </recommendedName>
</protein>
<organism evidence="11 12">
    <name type="scientific">Marinobacter xestospongiae</name>
    <dbReference type="NCBI Taxonomy" id="994319"/>
    <lineage>
        <taxon>Bacteria</taxon>
        <taxon>Pseudomonadati</taxon>
        <taxon>Pseudomonadota</taxon>
        <taxon>Gammaproteobacteria</taxon>
        <taxon>Pseudomonadales</taxon>
        <taxon>Marinobacteraceae</taxon>
        <taxon>Marinobacter</taxon>
    </lineage>
</organism>
<feature type="transmembrane region" description="Helical" evidence="10">
    <location>
        <begin position="26"/>
        <end position="47"/>
    </location>
</feature>
<comment type="subcellular location">
    <subcellularLocation>
        <location evidence="1">Cell inner membrane</location>
        <topology evidence="1">Multi-pass membrane protein</topology>
    </subcellularLocation>
    <subcellularLocation>
        <location evidence="9">Cell membrane</location>
        <topology evidence="9">Multi-pass membrane protein</topology>
    </subcellularLocation>
</comment>
<evidence type="ECO:0000256" key="2">
    <source>
        <dbReference type="ARBA" id="ARBA00011358"/>
    </source>
</evidence>
<evidence type="ECO:0000256" key="8">
    <source>
        <dbReference type="ARBA" id="ARBA00023136"/>
    </source>
</evidence>
<dbReference type="Proteomes" id="UP001269819">
    <property type="component" value="Unassembled WGS sequence"/>
</dbReference>
<comment type="caution">
    <text evidence="11">The sequence shown here is derived from an EMBL/GenBank/DDBJ whole genome shotgun (WGS) entry which is preliminary data.</text>
</comment>